<feature type="transmembrane region" description="Helical" evidence="1">
    <location>
        <begin position="72"/>
        <end position="93"/>
    </location>
</feature>
<protein>
    <submittedName>
        <fullName evidence="2">Uncharacterized protein</fullName>
    </submittedName>
</protein>
<dbReference type="AlphaFoldDB" id="A0A7T3KW97"/>
<feature type="transmembrane region" description="Helical" evidence="1">
    <location>
        <begin position="265"/>
        <end position="285"/>
    </location>
</feature>
<dbReference type="EMBL" id="CP065856">
    <property type="protein sequence ID" value="QPV64107.1"/>
    <property type="molecule type" value="Genomic_DNA"/>
</dbReference>
<keyword evidence="1" id="KW-0812">Transmembrane</keyword>
<name>A0A7T3KW97_9EURY</name>
<evidence type="ECO:0000313" key="2">
    <source>
        <dbReference type="EMBL" id="QPV64107.1"/>
    </source>
</evidence>
<keyword evidence="1" id="KW-1133">Transmembrane helix</keyword>
<feature type="transmembrane region" description="Helical" evidence="1">
    <location>
        <begin position="323"/>
        <end position="342"/>
    </location>
</feature>
<keyword evidence="1" id="KW-0472">Membrane</keyword>
<organism evidence="2 3">
    <name type="scientific">Halosimplex litoreum</name>
    <dbReference type="NCBI Taxonomy" id="1198301"/>
    <lineage>
        <taxon>Archaea</taxon>
        <taxon>Methanobacteriati</taxon>
        <taxon>Methanobacteriota</taxon>
        <taxon>Stenosarchaea group</taxon>
        <taxon>Halobacteria</taxon>
        <taxon>Halobacteriales</taxon>
        <taxon>Haloarculaceae</taxon>
        <taxon>Halosimplex</taxon>
    </lineage>
</organism>
<feature type="transmembrane region" description="Helical" evidence="1">
    <location>
        <begin position="105"/>
        <end position="127"/>
    </location>
</feature>
<reference evidence="2 3" key="1">
    <citation type="submission" date="2020-12" db="EMBL/GenBank/DDBJ databases">
        <title>Halosimplex halophilum sp. nov. and Halosimplex salinum sp. nov., two new members of the genus Halosimplex.</title>
        <authorList>
            <person name="Cui H.L."/>
        </authorList>
    </citation>
    <scope>NUCLEOTIDE SEQUENCE [LARGE SCALE GENOMIC DNA]</scope>
    <source>
        <strain evidence="2 3">YGH94</strain>
    </source>
</reference>
<dbReference type="Pfam" id="PF19590">
    <property type="entry name" value="TrbL_3"/>
    <property type="match status" value="1"/>
</dbReference>
<gene>
    <name evidence="2" type="ORF">I7X12_05635</name>
</gene>
<keyword evidence="3" id="KW-1185">Reference proteome</keyword>
<evidence type="ECO:0000256" key="1">
    <source>
        <dbReference type="SAM" id="Phobius"/>
    </source>
</evidence>
<feature type="transmembrane region" description="Helical" evidence="1">
    <location>
        <begin position="227"/>
        <end position="245"/>
    </location>
</feature>
<feature type="transmembrane region" description="Helical" evidence="1">
    <location>
        <begin position="147"/>
        <end position="172"/>
    </location>
</feature>
<feature type="transmembrane region" description="Helical" evidence="1">
    <location>
        <begin position="198"/>
        <end position="220"/>
    </location>
</feature>
<dbReference type="GeneID" id="60587954"/>
<dbReference type="RefSeq" id="WP_198062881.1">
    <property type="nucleotide sequence ID" value="NZ_CP065856.1"/>
</dbReference>
<sequence length="346" mass="36748">MGRDRLRRVVRAALARSRCLGDAPAVPRQPPAPRGSGRTAVAIPVGVAPLQIPGIDIFGAFRSAIEWSLEQVLRAVLGSLDAVFSVGLEWFLFFRNPTYVAALNGTWWTTLGLYLAIVLVATFGQLLTAELRPQSEGAGVQRWLRRVLLGFVAVLVSRELIGFAVALTNAIAGEFYRYPFRMRLGAELVARLFDSGSLFVSLALTPVVVVLLLFGLGLLFVLAVRMYLVYVVYAVFPLLMALWVVDVGPAEHAKALAEQLFSVTAHLLLAGIVLTAVLSIGVVIADLDGGTPGDASGADLSFDDGSGPATVDGDRFRSALSDLVTFLGTIGTALAVSVLAVVRGAT</sequence>
<proteinExistence type="predicted"/>
<dbReference type="OrthoDB" id="351147at2157"/>
<dbReference type="Proteomes" id="UP000595001">
    <property type="component" value="Chromosome"/>
</dbReference>
<accession>A0A7T3KW97</accession>
<evidence type="ECO:0000313" key="3">
    <source>
        <dbReference type="Proteomes" id="UP000595001"/>
    </source>
</evidence>
<dbReference type="InterPro" id="IPR045782">
    <property type="entry name" value="TrbL_3"/>
</dbReference>
<dbReference type="KEGG" id="hlt:I7X12_05635"/>